<feature type="binding site" evidence="3">
    <location>
        <position position="183"/>
    </location>
    <ligand>
        <name>a divalent metal cation</name>
        <dbReference type="ChEBI" id="CHEBI:60240"/>
    </ligand>
</feature>
<dbReference type="PANTHER" id="PTHR47572">
    <property type="entry name" value="LIPOPROTEIN-RELATED"/>
    <property type="match status" value="1"/>
</dbReference>
<feature type="domain" description="SMP-30/Gluconolactonase/LRE-like region" evidence="4">
    <location>
        <begin position="32"/>
        <end position="290"/>
    </location>
</feature>
<dbReference type="PRINTS" id="PR01790">
    <property type="entry name" value="SMP30FAMILY"/>
</dbReference>
<keyword evidence="1" id="KW-0378">Hydrolase</keyword>
<protein>
    <submittedName>
        <fullName evidence="5">Gluconolactonase</fullName>
    </submittedName>
</protein>
<evidence type="ECO:0000256" key="1">
    <source>
        <dbReference type="ARBA" id="ARBA00022801"/>
    </source>
</evidence>
<dbReference type="Gene3D" id="2.120.10.30">
    <property type="entry name" value="TolB, C-terminal domain"/>
    <property type="match status" value="1"/>
</dbReference>
<keyword evidence="3" id="KW-0479">Metal-binding</keyword>
<feature type="binding site" evidence="3">
    <location>
        <position position="125"/>
    </location>
    <ligand>
        <name>substrate</name>
    </ligand>
</feature>
<proteinExistence type="predicted"/>
<comment type="cofactor">
    <cofactor evidence="3">
        <name>Zn(2+)</name>
        <dbReference type="ChEBI" id="CHEBI:29105"/>
    </cofactor>
    <text evidence="3">Binds 1 divalent metal cation per subunit.</text>
</comment>
<dbReference type="InterPro" id="IPR051262">
    <property type="entry name" value="SMP-30/CGR1_Lactonase"/>
</dbReference>
<dbReference type="PANTHER" id="PTHR47572:SF4">
    <property type="entry name" value="LACTONASE DRP35"/>
    <property type="match status" value="1"/>
</dbReference>
<dbReference type="GO" id="GO:0046872">
    <property type="term" value="F:metal ion binding"/>
    <property type="evidence" value="ECO:0007669"/>
    <property type="project" value="UniProtKB-KW"/>
</dbReference>
<feature type="binding site" evidence="3">
    <location>
        <position position="149"/>
    </location>
    <ligand>
        <name>substrate</name>
    </ligand>
</feature>
<reference evidence="5" key="1">
    <citation type="submission" date="2017-05" db="EMBL/GenBank/DDBJ databases">
        <title>Complete genome sequence of Pseudomonas psychrotolerans CS51.</title>
        <authorList>
            <person name="Asaf S."/>
            <person name="Kang S.M."/>
            <person name="Lee I.J."/>
        </authorList>
    </citation>
    <scope>NUCLEOTIDE SEQUENCE [LARGE SCALE GENOMIC DNA]</scope>
    <source>
        <strain evidence="5">CS51</strain>
    </source>
</reference>
<keyword evidence="3" id="KW-0862">Zinc</keyword>
<dbReference type="InterPro" id="IPR011042">
    <property type="entry name" value="6-blade_b-propeller_TolB-like"/>
</dbReference>
<feature type="active site" description="Proton donor/acceptor" evidence="2">
    <location>
        <position position="237"/>
    </location>
</feature>
<sequence length="307" mass="33854">MSEATIILFDDRAAALQYACSPLERLASGALWSEGPVWLPAEQALLWSDIPNNRMLRWSAAAGLSVWRQSVGFSNGHTLAADGSVLHCSHGHRAILRTPCRNGRLAATEEVLVDRYQGRRLNSPNDLVVKRDGTIWFSDPPYGILSDREGQVAPQEQRHQYVFRYDPADGQLDVVSDFVEDPNGLAFSPDESILYVSDTSAARRVDGHHRIVAFDVVGGRSLANPRVFAEIAPGLPDGFRVSRNGWLYTSSACGVQVYHPDGTRLALIAVPEMVGNLTFDEHERALYILATTSLYRLAFDRPAHSLG</sequence>
<feature type="binding site" evidence="3">
    <location>
        <position position="34"/>
    </location>
    <ligand>
        <name>a divalent metal cation</name>
        <dbReference type="ChEBI" id="CHEBI:60240"/>
    </ligand>
</feature>
<dbReference type="GO" id="GO:0016787">
    <property type="term" value="F:hydrolase activity"/>
    <property type="evidence" value="ECO:0007669"/>
    <property type="project" value="UniProtKB-KW"/>
</dbReference>
<dbReference type="SUPFAM" id="SSF63829">
    <property type="entry name" value="Calcium-dependent phosphotriesterase"/>
    <property type="match status" value="1"/>
</dbReference>
<dbReference type="EMBL" id="CP021645">
    <property type="protein sequence ID" value="QDD88058.1"/>
    <property type="molecule type" value="Genomic_DNA"/>
</dbReference>
<accession>A0A4Y5W135</accession>
<dbReference type="RefSeq" id="WP_140215829.1">
    <property type="nucleotide sequence ID" value="NZ_CP021645.1"/>
</dbReference>
<dbReference type="AlphaFoldDB" id="A0A4Y5W135"/>
<evidence type="ECO:0000259" key="4">
    <source>
        <dbReference type="Pfam" id="PF08450"/>
    </source>
</evidence>
<evidence type="ECO:0000313" key="5">
    <source>
        <dbReference type="EMBL" id="QDD88058.1"/>
    </source>
</evidence>
<organism evidence="5">
    <name type="scientific">Pseudomonas oryzihabitans</name>
    <dbReference type="NCBI Taxonomy" id="47885"/>
    <lineage>
        <taxon>Bacteria</taxon>
        <taxon>Pseudomonadati</taxon>
        <taxon>Pseudomonadota</taxon>
        <taxon>Gammaproteobacteria</taxon>
        <taxon>Pseudomonadales</taxon>
        <taxon>Pseudomonadaceae</taxon>
        <taxon>Pseudomonas</taxon>
    </lineage>
</organism>
<dbReference type="Pfam" id="PF08450">
    <property type="entry name" value="SGL"/>
    <property type="match status" value="1"/>
</dbReference>
<dbReference type="InterPro" id="IPR013658">
    <property type="entry name" value="SGL"/>
</dbReference>
<evidence type="ECO:0000256" key="2">
    <source>
        <dbReference type="PIRSR" id="PIRSR605511-1"/>
    </source>
</evidence>
<evidence type="ECO:0000256" key="3">
    <source>
        <dbReference type="PIRSR" id="PIRSR605511-2"/>
    </source>
</evidence>
<gene>
    <name evidence="5" type="ORF">CCZ28_03185</name>
</gene>
<name>A0A4Y5W135_9PSED</name>
<feature type="binding site" evidence="3">
    <location>
        <position position="237"/>
    </location>
    <ligand>
        <name>a divalent metal cation</name>
        <dbReference type="ChEBI" id="CHEBI:60240"/>
    </ligand>
</feature>
<dbReference type="InterPro" id="IPR005511">
    <property type="entry name" value="SMP-30"/>
</dbReference>